<organism evidence="1 2">
    <name type="scientific">Zea mays</name>
    <name type="common">Maize</name>
    <dbReference type="NCBI Taxonomy" id="4577"/>
    <lineage>
        <taxon>Eukaryota</taxon>
        <taxon>Viridiplantae</taxon>
        <taxon>Streptophyta</taxon>
        <taxon>Embryophyta</taxon>
        <taxon>Tracheophyta</taxon>
        <taxon>Spermatophyta</taxon>
        <taxon>Magnoliopsida</taxon>
        <taxon>Liliopsida</taxon>
        <taxon>Poales</taxon>
        <taxon>Poaceae</taxon>
        <taxon>PACMAD clade</taxon>
        <taxon>Panicoideae</taxon>
        <taxon>Andropogonodae</taxon>
        <taxon>Andropogoneae</taxon>
        <taxon>Tripsacinae</taxon>
        <taxon>Zea</taxon>
    </lineage>
</organism>
<dbReference type="Proteomes" id="UP000007305">
    <property type="component" value="Chromosome 9"/>
</dbReference>
<reference evidence="1" key="3">
    <citation type="submission" date="2021-05" db="UniProtKB">
        <authorList>
            <consortium name="EnsemblPlants"/>
        </authorList>
    </citation>
    <scope>IDENTIFICATION</scope>
    <source>
        <strain evidence="1">cv. B73</strain>
    </source>
</reference>
<sequence>MEDQSWKTYFSHQPPPKPTLSKIISDLRKRELVRPTFVCLQCAKESNSQQAMASHCKQHVQAGMAKGTVEHIKYYPDHTYFFLCSDAQPSSSSSVDGVLPQAEPLNQTKQYYKDVIMEHGSAFMDIRETMHAHHGAEGNAQGIVRLLVEWTM</sequence>
<keyword evidence="2" id="KW-1185">Reference proteome</keyword>
<accession>A0A804UIZ6</accession>
<evidence type="ECO:0000313" key="2">
    <source>
        <dbReference type="Proteomes" id="UP000007305"/>
    </source>
</evidence>
<protein>
    <submittedName>
        <fullName evidence="1">Uncharacterized protein</fullName>
    </submittedName>
</protein>
<evidence type="ECO:0000313" key="1">
    <source>
        <dbReference type="EnsemblPlants" id="Zm00001eb382020_P001"/>
    </source>
</evidence>
<reference evidence="1" key="2">
    <citation type="submission" date="2019-07" db="EMBL/GenBank/DDBJ databases">
        <authorList>
            <person name="Seetharam A."/>
            <person name="Woodhouse M."/>
            <person name="Cannon E."/>
        </authorList>
    </citation>
    <scope>NUCLEOTIDE SEQUENCE [LARGE SCALE GENOMIC DNA]</scope>
    <source>
        <strain evidence="1">cv. B73</strain>
    </source>
</reference>
<reference evidence="2" key="1">
    <citation type="journal article" date="2009" name="Science">
        <title>The B73 maize genome: complexity, diversity, and dynamics.</title>
        <authorList>
            <person name="Schnable P.S."/>
            <person name="Ware D."/>
            <person name="Fulton R.S."/>
            <person name="Stein J.C."/>
            <person name="Wei F."/>
            <person name="Pasternak S."/>
            <person name="Liang C."/>
            <person name="Zhang J."/>
            <person name="Fulton L."/>
            <person name="Graves T.A."/>
            <person name="Minx P."/>
            <person name="Reily A.D."/>
            <person name="Courtney L."/>
            <person name="Kruchowski S.S."/>
            <person name="Tomlinson C."/>
            <person name="Strong C."/>
            <person name="Delehaunty K."/>
            <person name="Fronick C."/>
            <person name="Courtney B."/>
            <person name="Rock S.M."/>
            <person name="Belter E."/>
            <person name="Du F."/>
            <person name="Kim K."/>
            <person name="Abbott R.M."/>
            <person name="Cotton M."/>
            <person name="Levy A."/>
            <person name="Marchetto P."/>
            <person name="Ochoa K."/>
            <person name="Jackson S.M."/>
            <person name="Gillam B."/>
            <person name="Chen W."/>
            <person name="Yan L."/>
            <person name="Higginbotham J."/>
            <person name="Cardenas M."/>
            <person name="Waligorski J."/>
            <person name="Applebaum E."/>
            <person name="Phelps L."/>
            <person name="Falcone J."/>
            <person name="Kanchi K."/>
            <person name="Thane T."/>
            <person name="Scimone A."/>
            <person name="Thane N."/>
            <person name="Henke J."/>
            <person name="Wang T."/>
            <person name="Ruppert J."/>
            <person name="Shah N."/>
            <person name="Rotter K."/>
            <person name="Hodges J."/>
            <person name="Ingenthron E."/>
            <person name="Cordes M."/>
            <person name="Kohlberg S."/>
            <person name="Sgro J."/>
            <person name="Delgado B."/>
            <person name="Mead K."/>
            <person name="Chinwalla A."/>
            <person name="Leonard S."/>
            <person name="Crouse K."/>
            <person name="Collura K."/>
            <person name="Kudrna D."/>
            <person name="Currie J."/>
            <person name="He R."/>
            <person name="Angelova A."/>
            <person name="Rajasekar S."/>
            <person name="Mueller T."/>
            <person name="Lomeli R."/>
            <person name="Scara G."/>
            <person name="Ko A."/>
            <person name="Delaney K."/>
            <person name="Wissotski M."/>
            <person name="Lopez G."/>
            <person name="Campos D."/>
            <person name="Braidotti M."/>
            <person name="Ashley E."/>
            <person name="Golser W."/>
            <person name="Kim H."/>
            <person name="Lee S."/>
            <person name="Lin J."/>
            <person name="Dujmic Z."/>
            <person name="Kim W."/>
            <person name="Talag J."/>
            <person name="Zuccolo A."/>
            <person name="Fan C."/>
            <person name="Sebastian A."/>
            <person name="Kramer M."/>
            <person name="Spiegel L."/>
            <person name="Nascimento L."/>
            <person name="Zutavern T."/>
            <person name="Miller B."/>
            <person name="Ambroise C."/>
            <person name="Muller S."/>
            <person name="Spooner W."/>
            <person name="Narechania A."/>
            <person name="Ren L."/>
            <person name="Wei S."/>
            <person name="Kumari S."/>
            <person name="Faga B."/>
            <person name="Levy M.J."/>
            <person name="McMahan L."/>
            <person name="Van Buren P."/>
            <person name="Vaughn M.W."/>
            <person name="Ying K."/>
            <person name="Yeh C.-T."/>
            <person name="Emrich S.J."/>
            <person name="Jia Y."/>
            <person name="Kalyanaraman A."/>
            <person name="Hsia A.-P."/>
            <person name="Barbazuk W.B."/>
            <person name="Baucom R.S."/>
            <person name="Brutnell T.P."/>
            <person name="Carpita N.C."/>
            <person name="Chaparro C."/>
            <person name="Chia J.-M."/>
            <person name="Deragon J.-M."/>
            <person name="Estill J.C."/>
            <person name="Fu Y."/>
            <person name="Jeddeloh J.A."/>
            <person name="Han Y."/>
            <person name="Lee H."/>
            <person name="Li P."/>
            <person name="Lisch D.R."/>
            <person name="Liu S."/>
            <person name="Liu Z."/>
            <person name="Nagel D.H."/>
            <person name="McCann M.C."/>
            <person name="SanMiguel P."/>
            <person name="Myers A.M."/>
            <person name="Nettleton D."/>
            <person name="Nguyen J."/>
            <person name="Penning B.W."/>
            <person name="Ponnala L."/>
            <person name="Schneider K.L."/>
            <person name="Schwartz D.C."/>
            <person name="Sharma A."/>
            <person name="Soderlund C."/>
            <person name="Springer N.M."/>
            <person name="Sun Q."/>
            <person name="Wang H."/>
            <person name="Waterman M."/>
            <person name="Westerman R."/>
            <person name="Wolfgruber T.K."/>
            <person name="Yang L."/>
            <person name="Yu Y."/>
            <person name="Zhang L."/>
            <person name="Zhou S."/>
            <person name="Zhu Q."/>
            <person name="Bennetzen J.L."/>
            <person name="Dawe R.K."/>
            <person name="Jiang J."/>
            <person name="Jiang N."/>
            <person name="Presting G.G."/>
            <person name="Wessler S.R."/>
            <person name="Aluru S."/>
            <person name="Martienssen R.A."/>
            <person name="Clifton S.W."/>
            <person name="McCombie W.R."/>
            <person name="Wing R.A."/>
            <person name="Wilson R.K."/>
        </authorList>
    </citation>
    <scope>NUCLEOTIDE SEQUENCE [LARGE SCALE GENOMIC DNA]</scope>
    <source>
        <strain evidence="2">cv. B73</strain>
    </source>
</reference>
<name>A0A804UIZ6_MAIZE</name>
<proteinExistence type="predicted"/>
<dbReference type="Gramene" id="Zm00001eb382020_T001">
    <property type="protein sequence ID" value="Zm00001eb382020_P001"/>
    <property type="gene ID" value="Zm00001eb382020"/>
</dbReference>
<dbReference type="FunCoup" id="A0A804UIZ6">
    <property type="interactions" value="556"/>
</dbReference>
<dbReference type="InParanoid" id="A0A804UIZ6"/>
<dbReference type="AlphaFoldDB" id="A0A804UIZ6"/>
<dbReference type="EnsemblPlants" id="Zm00001eb382020_T001">
    <property type="protein sequence ID" value="Zm00001eb382020_P001"/>
    <property type="gene ID" value="Zm00001eb382020"/>
</dbReference>